<dbReference type="EMBL" id="LT907782">
    <property type="protein sequence ID" value="SNX61225.1"/>
    <property type="molecule type" value="Genomic_DNA"/>
</dbReference>
<gene>
    <name evidence="2" type="ORF">SAMN06296273_2677</name>
</gene>
<dbReference type="CDD" id="cd00093">
    <property type="entry name" value="HTH_XRE"/>
    <property type="match status" value="1"/>
</dbReference>
<dbReference type="Proteomes" id="UP000242498">
    <property type="component" value="Chromosome I"/>
</dbReference>
<dbReference type="Gene3D" id="1.10.260.40">
    <property type="entry name" value="lambda repressor-like DNA-binding domains"/>
    <property type="match status" value="1"/>
</dbReference>
<dbReference type="InterPro" id="IPR010982">
    <property type="entry name" value="Lambda_DNA-bd_dom_sf"/>
</dbReference>
<feature type="domain" description="HTH cro/C1-type" evidence="1">
    <location>
        <begin position="45"/>
        <end position="76"/>
    </location>
</feature>
<dbReference type="Pfam" id="PF13560">
    <property type="entry name" value="HTH_31"/>
    <property type="match status" value="1"/>
</dbReference>
<protein>
    <submittedName>
        <fullName evidence="2">Helix-turn-helix domain-containing protein</fullName>
    </submittedName>
</protein>
<organism evidence="2 3">
    <name type="scientific">Nitrosomonas ureae</name>
    <dbReference type="NCBI Taxonomy" id="44577"/>
    <lineage>
        <taxon>Bacteria</taxon>
        <taxon>Pseudomonadati</taxon>
        <taxon>Pseudomonadota</taxon>
        <taxon>Betaproteobacteria</taxon>
        <taxon>Nitrosomonadales</taxon>
        <taxon>Nitrosomonadaceae</taxon>
        <taxon>Nitrosomonas</taxon>
    </lineage>
</organism>
<reference evidence="2 3" key="1">
    <citation type="submission" date="2017-08" db="EMBL/GenBank/DDBJ databases">
        <authorList>
            <person name="de Groot N.N."/>
        </authorList>
    </citation>
    <scope>NUCLEOTIDE SEQUENCE [LARGE SCALE GENOMIC DNA]</scope>
    <source>
        <strain evidence="2 3">Nm15</strain>
    </source>
</reference>
<dbReference type="SMART" id="SM00530">
    <property type="entry name" value="HTH_XRE"/>
    <property type="match status" value="1"/>
</dbReference>
<accession>A0A285C1N5</accession>
<sequence>MVVHRMIIKAFYDLYMNQNKAMPKSITRTYSRYSREASLLLGELIRVARKERKLTAQEVADRAGISRGLLQRIEKGDLKCEIGAVFEVAIIVGVKLFDADETTLTKHIRQTEDKLSLLPKSVRKKSKAVHDDF</sequence>
<dbReference type="InterPro" id="IPR001387">
    <property type="entry name" value="Cro/C1-type_HTH"/>
</dbReference>
<evidence type="ECO:0000259" key="1">
    <source>
        <dbReference type="PROSITE" id="PS50943"/>
    </source>
</evidence>
<name>A0A285C1N5_9PROT</name>
<evidence type="ECO:0000313" key="2">
    <source>
        <dbReference type="EMBL" id="SNX61225.1"/>
    </source>
</evidence>
<dbReference type="SUPFAM" id="SSF47413">
    <property type="entry name" value="lambda repressor-like DNA-binding domains"/>
    <property type="match status" value="1"/>
</dbReference>
<dbReference type="PROSITE" id="PS50943">
    <property type="entry name" value="HTH_CROC1"/>
    <property type="match status" value="1"/>
</dbReference>
<proteinExistence type="predicted"/>
<evidence type="ECO:0000313" key="3">
    <source>
        <dbReference type="Proteomes" id="UP000242498"/>
    </source>
</evidence>
<dbReference type="GO" id="GO:0003677">
    <property type="term" value="F:DNA binding"/>
    <property type="evidence" value="ECO:0007669"/>
    <property type="project" value="InterPro"/>
</dbReference>
<dbReference type="AlphaFoldDB" id="A0A285C1N5"/>